<evidence type="ECO:0000313" key="1">
    <source>
        <dbReference type="EMBL" id="KAG8068845.1"/>
    </source>
</evidence>
<reference evidence="1" key="1">
    <citation type="journal article" date="2021" name="bioRxiv">
        <title>Whole Genome Assembly and Annotation of Northern Wild Rice, Zizania palustris L., Supports a Whole Genome Duplication in the Zizania Genus.</title>
        <authorList>
            <person name="Haas M."/>
            <person name="Kono T."/>
            <person name="Macchietto M."/>
            <person name="Millas R."/>
            <person name="McGilp L."/>
            <person name="Shao M."/>
            <person name="Duquette J."/>
            <person name="Hirsch C.N."/>
            <person name="Kimball J."/>
        </authorList>
    </citation>
    <scope>NUCLEOTIDE SEQUENCE</scope>
    <source>
        <tissue evidence="1">Fresh leaf tissue</tissue>
    </source>
</reference>
<name>A0A8J5SXH5_ZIZPA</name>
<organism evidence="1 2">
    <name type="scientific">Zizania palustris</name>
    <name type="common">Northern wild rice</name>
    <dbReference type="NCBI Taxonomy" id="103762"/>
    <lineage>
        <taxon>Eukaryota</taxon>
        <taxon>Viridiplantae</taxon>
        <taxon>Streptophyta</taxon>
        <taxon>Embryophyta</taxon>
        <taxon>Tracheophyta</taxon>
        <taxon>Spermatophyta</taxon>
        <taxon>Magnoliopsida</taxon>
        <taxon>Liliopsida</taxon>
        <taxon>Poales</taxon>
        <taxon>Poaceae</taxon>
        <taxon>BOP clade</taxon>
        <taxon>Oryzoideae</taxon>
        <taxon>Oryzeae</taxon>
        <taxon>Zizaniinae</taxon>
        <taxon>Zizania</taxon>
    </lineage>
</organism>
<reference evidence="1" key="2">
    <citation type="submission" date="2021-02" db="EMBL/GenBank/DDBJ databases">
        <authorList>
            <person name="Kimball J.A."/>
            <person name="Haas M.W."/>
            <person name="Macchietto M."/>
            <person name="Kono T."/>
            <person name="Duquette J."/>
            <person name="Shao M."/>
        </authorList>
    </citation>
    <scope>NUCLEOTIDE SEQUENCE</scope>
    <source>
        <tissue evidence="1">Fresh leaf tissue</tissue>
    </source>
</reference>
<dbReference type="EMBL" id="JAAALK010000284">
    <property type="protein sequence ID" value="KAG8068845.1"/>
    <property type="molecule type" value="Genomic_DNA"/>
</dbReference>
<gene>
    <name evidence="1" type="ORF">GUJ93_ZPchr0005g16007</name>
</gene>
<proteinExistence type="predicted"/>
<accession>A0A8J5SXH5</accession>
<keyword evidence="2" id="KW-1185">Reference proteome</keyword>
<dbReference type="Proteomes" id="UP000729402">
    <property type="component" value="Unassembled WGS sequence"/>
</dbReference>
<dbReference type="AlphaFoldDB" id="A0A8J5SXH5"/>
<protein>
    <submittedName>
        <fullName evidence="1">Uncharacterized protein</fullName>
    </submittedName>
</protein>
<sequence length="86" mass="9088">MRILEQGASNLQGGGEGSAEAVGMLMLTMSTLLYRRGRRQDAMEKLKATQQVAPSAAFRGAFIGPFASSLDKAPPALVSSIPMSFL</sequence>
<comment type="caution">
    <text evidence="1">The sequence shown here is derived from an EMBL/GenBank/DDBJ whole genome shotgun (WGS) entry which is preliminary data.</text>
</comment>
<evidence type="ECO:0000313" key="2">
    <source>
        <dbReference type="Proteomes" id="UP000729402"/>
    </source>
</evidence>
<dbReference type="OrthoDB" id="1892356at2759"/>
<dbReference type="GO" id="GO:0005739">
    <property type="term" value="C:mitochondrion"/>
    <property type="evidence" value="ECO:0007669"/>
    <property type="project" value="TreeGrafter"/>
</dbReference>
<dbReference type="PANTHER" id="PTHR47868">
    <property type="entry name" value="OS05G0457700 PROTEIN"/>
    <property type="match status" value="1"/>
</dbReference>
<dbReference type="PANTHER" id="PTHR47868:SF2">
    <property type="entry name" value="OS05G0457700 PROTEIN"/>
    <property type="match status" value="1"/>
</dbReference>